<feature type="domain" description="Prepilin type IV endopeptidase peptidase" evidence="20">
    <location>
        <begin position="145"/>
        <end position="256"/>
    </location>
</feature>
<dbReference type="Proteomes" id="UP000175669">
    <property type="component" value="Unassembled WGS sequence"/>
</dbReference>
<evidence type="ECO:0000313" key="22">
    <source>
        <dbReference type="EMBL" id="OFE11130.1"/>
    </source>
</evidence>
<dbReference type="GO" id="GO:0004190">
    <property type="term" value="F:aspartic-type endopeptidase activity"/>
    <property type="evidence" value="ECO:0007669"/>
    <property type="project" value="UniProtKB-EC"/>
</dbReference>
<evidence type="ECO:0000259" key="20">
    <source>
        <dbReference type="Pfam" id="PF01478"/>
    </source>
</evidence>
<dbReference type="GO" id="GO:0032259">
    <property type="term" value="P:methylation"/>
    <property type="evidence" value="ECO:0007669"/>
    <property type="project" value="UniProtKB-KW"/>
</dbReference>
<dbReference type="FunFam" id="1.20.120.1220:FF:000001">
    <property type="entry name" value="Type 4 prepilin-like proteins leader peptide-processing enzyme"/>
    <property type="match status" value="1"/>
</dbReference>
<feature type="transmembrane region" description="Helical" evidence="19">
    <location>
        <begin position="12"/>
        <end position="37"/>
    </location>
</feature>
<comment type="similarity">
    <text evidence="2 17">Belongs to the peptidase A24 family.</text>
</comment>
<accession>A0A1E8CF92</accession>
<dbReference type="EMBL" id="MASR01000003">
    <property type="protein sequence ID" value="OFE11130.1"/>
    <property type="molecule type" value="Genomic_DNA"/>
</dbReference>
<keyword evidence="3" id="KW-1003">Cell membrane</keyword>
<evidence type="ECO:0000256" key="8">
    <source>
        <dbReference type="ARBA" id="ARBA00022691"/>
    </source>
</evidence>
<dbReference type="GO" id="GO:0008168">
    <property type="term" value="F:methyltransferase activity"/>
    <property type="evidence" value="ECO:0007669"/>
    <property type="project" value="UniProtKB-KW"/>
</dbReference>
<keyword evidence="23" id="KW-1185">Reference proteome</keyword>
<evidence type="ECO:0000256" key="10">
    <source>
        <dbReference type="ARBA" id="ARBA00022801"/>
    </source>
</evidence>
<name>A0A1E8CF92_9GAMM</name>
<dbReference type="Pfam" id="PF01478">
    <property type="entry name" value="Peptidase_A24"/>
    <property type="match status" value="1"/>
</dbReference>
<evidence type="ECO:0000256" key="12">
    <source>
        <dbReference type="ARBA" id="ARBA00023136"/>
    </source>
</evidence>
<dbReference type="EC" id="3.4.23.43" evidence="15 18"/>
<comment type="function">
    <text evidence="18">Plays an essential role in type IV pili and type II pseudopili formation by proteolytically removing the leader sequence from substrate proteins and subsequently monomethylating the alpha-amino group of the newly exposed N-terminal phenylalanine.</text>
</comment>
<evidence type="ECO:0000256" key="18">
    <source>
        <dbReference type="RuleBase" id="RU003794"/>
    </source>
</evidence>
<keyword evidence="6 18" id="KW-0645">Protease</keyword>
<evidence type="ECO:0000256" key="3">
    <source>
        <dbReference type="ARBA" id="ARBA00022475"/>
    </source>
</evidence>
<evidence type="ECO:0000256" key="13">
    <source>
        <dbReference type="ARBA" id="ARBA00023268"/>
    </source>
</evidence>
<evidence type="ECO:0000256" key="4">
    <source>
        <dbReference type="ARBA" id="ARBA00022519"/>
    </source>
</evidence>
<keyword evidence="12 19" id="KW-0472">Membrane</keyword>
<evidence type="ECO:0000256" key="15">
    <source>
        <dbReference type="ARBA" id="ARBA00067082"/>
    </source>
</evidence>
<dbReference type="InterPro" id="IPR050882">
    <property type="entry name" value="Prepilin_peptidase/N-MTase"/>
</dbReference>
<dbReference type="Pfam" id="PF06750">
    <property type="entry name" value="A24_N_bact"/>
    <property type="match status" value="1"/>
</dbReference>
<evidence type="ECO:0000256" key="16">
    <source>
        <dbReference type="ARBA" id="ARBA00071870"/>
    </source>
</evidence>
<dbReference type="Gene3D" id="1.20.120.1220">
    <property type="match status" value="1"/>
</dbReference>
<feature type="transmembrane region" description="Helical" evidence="19">
    <location>
        <begin position="243"/>
        <end position="263"/>
    </location>
</feature>
<gene>
    <name evidence="22" type="ORF">PHACT_14860</name>
</gene>
<feature type="transmembrane region" description="Helical" evidence="19">
    <location>
        <begin position="275"/>
        <end position="295"/>
    </location>
</feature>
<dbReference type="GO" id="GO:0006465">
    <property type="term" value="P:signal peptide processing"/>
    <property type="evidence" value="ECO:0007669"/>
    <property type="project" value="TreeGrafter"/>
</dbReference>
<feature type="transmembrane region" description="Helical" evidence="19">
    <location>
        <begin position="169"/>
        <end position="187"/>
    </location>
</feature>
<evidence type="ECO:0000256" key="19">
    <source>
        <dbReference type="SAM" id="Phobius"/>
    </source>
</evidence>
<feature type="domain" description="Prepilin peptidase A24 N-terminal" evidence="21">
    <location>
        <begin position="21"/>
        <end position="135"/>
    </location>
</feature>
<keyword evidence="9 18" id="KW-0812">Transmembrane</keyword>
<evidence type="ECO:0000256" key="9">
    <source>
        <dbReference type="ARBA" id="ARBA00022692"/>
    </source>
</evidence>
<evidence type="ECO:0000259" key="21">
    <source>
        <dbReference type="Pfam" id="PF06750"/>
    </source>
</evidence>
<keyword evidence="4" id="KW-0997">Cell inner membrane</keyword>
<dbReference type="PANTHER" id="PTHR30487">
    <property type="entry name" value="TYPE 4 PREPILIN-LIKE PROTEINS LEADER PEPTIDE-PROCESSING ENZYME"/>
    <property type="match status" value="1"/>
</dbReference>
<proteinExistence type="inferred from homology"/>
<feature type="transmembrane region" description="Helical" evidence="19">
    <location>
        <begin position="137"/>
        <end position="157"/>
    </location>
</feature>
<dbReference type="OrthoDB" id="9789291at2"/>
<evidence type="ECO:0000256" key="5">
    <source>
        <dbReference type="ARBA" id="ARBA00022603"/>
    </source>
</evidence>
<evidence type="ECO:0000313" key="23">
    <source>
        <dbReference type="Proteomes" id="UP000175669"/>
    </source>
</evidence>
<comment type="caution">
    <text evidence="22">The sequence shown here is derived from an EMBL/GenBank/DDBJ whole genome shotgun (WGS) entry which is preliminary data.</text>
</comment>
<dbReference type="PRINTS" id="PR00864">
    <property type="entry name" value="PREPILNPTASE"/>
</dbReference>
<dbReference type="AlphaFoldDB" id="A0A1E8CF92"/>
<keyword evidence="5 18" id="KW-0489">Methyltransferase</keyword>
<evidence type="ECO:0000256" key="6">
    <source>
        <dbReference type="ARBA" id="ARBA00022670"/>
    </source>
</evidence>
<protein>
    <recommendedName>
        <fullName evidence="16 18">Prepilin leader peptidase/N-methyltransferase</fullName>
        <ecNumber evidence="18">2.1.1.-</ecNumber>
        <ecNumber evidence="15 18">3.4.23.43</ecNumber>
    </recommendedName>
</protein>
<comment type="subcellular location">
    <subcellularLocation>
        <location evidence="1">Cell inner membrane</location>
        <topology evidence="1">Multi-pass membrane protein</topology>
    </subcellularLocation>
    <subcellularLocation>
        <location evidence="18">Cell membrane</location>
        <topology evidence="18">Multi-pass membrane protein</topology>
    </subcellularLocation>
</comment>
<keyword evidence="11 19" id="KW-1133">Transmembrane helix</keyword>
<evidence type="ECO:0000256" key="11">
    <source>
        <dbReference type="ARBA" id="ARBA00022989"/>
    </source>
</evidence>
<evidence type="ECO:0000256" key="7">
    <source>
        <dbReference type="ARBA" id="ARBA00022679"/>
    </source>
</evidence>
<keyword evidence="10 18" id="KW-0378">Hydrolase</keyword>
<dbReference type="InterPro" id="IPR014032">
    <property type="entry name" value="Peptidase_A24A_bac"/>
</dbReference>
<dbReference type="InterPro" id="IPR000045">
    <property type="entry name" value="Prepilin_IV_endopep_pep"/>
</dbReference>
<evidence type="ECO:0000256" key="17">
    <source>
        <dbReference type="RuleBase" id="RU003793"/>
    </source>
</evidence>
<keyword evidence="13 18" id="KW-0511">Multifunctional enzyme</keyword>
<dbReference type="STRING" id="1524254.PHACT_14860"/>
<comment type="catalytic activity">
    <reaction evidence="14 18">
        <text>Typically cleaves a -Gly-|-Phe- bond to release an N-terminal, basic peptide of 5-8 residues from type IV prepilin, and then N-methylates the new N-terminal amino group, the methyl donor being S-adenosyl-L-methionine.</text>
        <dbReference type="EC" id="3.4.23.43"/>
    </reaction>
</comment>
<evidence type="ECO:0000256" key="14">
    <source>
        <dbReference type="ARBA" id="ARBA00050401"/>
    </source>
</evidence>
<dbReference type="PANTHER" id="PTHR30487:SF0">
    <property type="entry name" value="PREPILIN LEADER PEPTIDASE_N-METHYLTRANSFERASE-RELATED"/>
    <property type="match status" value="1"/>
</dbReference>
<dbReference type="GO" id="GO:0005886">
    <property type="term" value="C:plasma membrane"/>
    <property type="evidence" value="ECO:0007669"/>
    <property type="project" value="UniProtKB-SubCell"/>
</dbReference>
<dbReference type="EC" id="2.1.1.-" evidence="18"/>
<evidence type="ECO:0000256" key="1">
    <source>
        <dbReference type="ARBA" id="ARBA00004429"/>
    </source>
</evidence>
<evidence type="ECO:0000256" key="2">
    <source>
        <dbReference type="ARBA" id="ARBA00005801"/>
    </source>
</evidence>
<keyword evidence="7 18" id="KW-0808">Transferase</keyword>
<sequence length="301" mass="33107">MATLVELMQGSMALTAVLSGILGLLVGSFLNVVIYRLPLMLQREWRSQCLEYLQLDPAKVKSTDPVIEHKTFNLLKPDSHCPVCRKPVRPWQNIPVLSYLLLRGRCSQCRTAIHWRYPIVEIVTALLSALVGWYFGATWTCLAALVFTWCLVSLTVIDIDHQLLPDNITLPLLWLGLVLSVTGHGTGVTPADALIGASIGYLSLWSIYWIFKLLTGREGMGYGDFKLLAVIGAWLGWQHLLTVVILSSLTGAIIGIAMAVIAGRDKNIPMSFGPYLAIAGFIALIWGDSISNTYVSMLVVP</sequence>
<dbReference type="RefSeq" id="WP_070119066.1">
    <property type="nucleotide sequence ID" value="NZ_CAXATG010000006.1"/>
</dbReference>
<reference evidence="23" key="1">
    <citation type="submission" date="2016-07" db="EMBL/GenBank/DDBJ databases">
        <authorList>
            <person name="Florea S."/>
            <person name="Webb J.S."/>
            <person name="Jaromczyk J."/>
            <person name="Schardl C.L."/>
        </authorList>
    </citation>
    <scope>NUCLEOTIDE SEQUENCE [LARGE SCALE GENOMIC DNA]</scope>
    <source>
        <strain evidence="23">KCTC 42131</strain>
    </source>
</reference>
<keyword evidence="8" id="KW-0949">S-adenosyl-L-methionine</keyword>
<organism evidence="22 23">
    <name type="scientific">Pseudohongiella acticola</name>
    <dbReference type="NCBI Taxonomy" id="1524254"/>
    <lineage>
        <taxon>Bacteria</taxon>
        <taxon>Pseudomonadati</taxon>
        <taxon>Pseudomonadota</taxon>
        <taxon>Gammaproteobacteria</taxon>
        <taxon>Pseudomonadales</taxon>
        <taxon>Pseudohongiellaceae</taxon>
        <taxon>Pseudohongiella</taxon>
    </lineage>
</organism>
<dbReference type="InterPro" id="IPR010627">
    <property type="entry name" value="Prepilin_pept_A24_N"/>
</dbReference>
<feature type="transmembrane region" description="Helical" evidence="19">
    <location>
        <begin position="193"/>
        <end position="211"/>
    </location>
</feature>